<gene>
    <name evidence="2" type="ORF">H5410_027639</name>
</gene>
<dbReference type="EMBL" id="JACXVP010000005">
    <property type="protein sequence ID" value="KAG5606147.1"/>
    <property type="molecule type" value="Genomic_DNA"/>
</dbReference>
<dbReference type="Proteomes" id="UP000824120">
    <property type="component" value="Chromosome 5"/>
</dbReference>
<organism evidence="2 3">
    <name type="scientific">Solanum commersonii</name>
    <name type="common">Commerson's wild potato</name>
    <name type="synonym">Commerson's nightshade</name>
    <dbReference type="NCBI Taxonomy" id="4109"/>
    <lineage>
        <taxon>Eukaryota</taxon>
        <taxon>Viridiplantae</taxon>
        <taxon>Streptophyta</taxon>
        <taxon>Embryophyta</taxon>
        <taxon>Tracheophyta</taxon>
        <taxon>Spermatophyta</taxon>
        <taxon>Magnoliopsida</taxon>
        <taxon>eudicotyledons</taxon>
        <taxon>Gunneridae</taxon>
        <taxon>Pentapetalae</taxon>
        <taxon>asterids</taxon>
        <taxon>lamiids</taxon>
        <taxon>Solanales</taxon>
        <taxon>Solanaceae</taxon>
        <taxon>Solanoideae</taxon>
        <taxon>Solaneae</taxon>
        <taxon>Solanum</taxon>
    </lineage>
</organism>
<proteinExistence type="predicted"/>
<keyword evidence="3" id="KW-1185">Reference proteome</keyword>
<dbReference type="PANTHER" id="PTHR33116:SF82">
    <property type="entry name" value="RNASE H FAMILY PROTEIN"/>
    <property type="match status" value="1"/>
</dbReference>
<sequence>MLANKLLSYGGRAVLVKHVLQCLPIHLLSAVTPPVTVLKQVQSIMAIFFWGWRDERKKYHWASWNKLSFPYDEGGVGMRNLKDVCMAFQYKQWSGEDIIDHTFNSGPFATYVWRSFAAATGINNDHKTRIAKMACDPPLELRRPPDHHQSERHDNGNKRQSSTPPYTSYSSSK</sequence>
<comment type="caution">
    <text evidence="2">The sequence shown here is derived from an EMBL/GenBank/DDBJ whole genome shotgun (WGS) entry which is preliminary data.</text>
</comment>
<name>A0A9J5YZR4_SOLCO</name>
<dbReference type="OrthoDB" id="913113at2759"/>
<feature type="compositionally biased region" description="Low complexity" evidence="1">
    <location>
        <begin position="161"/>
        <end position="173"/>
    </location>
</feature>
<dbReference type="AlphaFoldDB" id="A0A9J5YZR4"/>
<accession>A0A9J5YZR4</accession>
<feature type="region of interest" description="Disordered" evidence="1">
    <location>
        <begin position="138"/>
        <end position="173"/>
    </location>
</feature>
<reference evidence="2 3" key="1">
    <citation type="submission" date="2020-09" db="EMBL/GenBank/DDBJ databases">
        <title>De no assembly of potato wild relative species, Solanum commersonii.</title>
        <authorList>
            <person name="Cho K."/>
        </authorList>
    </citation>
    <scope>NUCLEOTIDE SEQUENCE [LARGE SCALE GENOMIC DNA]</scope>
    <source>
        <strain evidence="2">LZ3.2</strain>
        <tissue evidence="2">Leaf</tissue>
    </source>
</reference>
<evidence type="ECO:0000313" key="2">
    <source>
        <dbReference type="EMBL" id="KAG5606147.1"/>
    </source>
</evidence>
<evidence type="ECO:0000313" key="3">
    <source>
        <dbReference type="Proteomes" id="UP000824120"/>
    </source>
</evidence>
<evidence type="ECO:0000256" key="1">
    <source>
        <dbReference type="SAM" id="MobiDB-lite"/>
    </source>
</evidence>
<feature type="compositionally biased region" description="Basic and acidic residues" evidence="1">
    <location>
        <begin position="139"/>
        <end position="157"/>
    </location>
</feature>
<dbReference type="PANTHER" id="PTHR33116">
    <property type="entry name" value="REVERSE TRANSCRIPTASE ZINC-BINDING DOMAIN-CONTAINING PROTEIN-RELATED-RELATED"/>
    <property type="match status" value="1"/>
</dbReference>
<protein>
    <submittedName>
        <fullName evidence="2">Uncharacterized protein</fullName>
    </submittedName>
</protein>